<reference evidence="4 5" key="1">
    <citation type="submission" date="2016-12" db="EMBL/GenBank/DDBJ databases">
        <authorList>
            <person name="Song W.-J."/>
            <person name="Kurnit D.M."/>
        </authorList>
    </citation>
    <scope>NUCLEOTIDE SEQUENCE [LARGE SCALE GENOMIC DNA]</scope>
    <source>
        <strain evidence="4 5">DSM 18488</strain>
    </source>
</reference>
<dbReference type="InterPro" id="IPR001647">
    <property type="entry name" value="HTH_TetR"/>
</dbReference>
<dbReference type="PANTHER" id="PTHR43479:SF11">
    <property type="entry name" value="ACREF_ENVCD OPERON REPRESSOR-RELATED"/>
    <property type="match status" value="1"/>
</dbReference>
<dbReference type="Pfam" id="PF17932">
    <property type="entry name" value="TetR_C_24"/>
    <property type="match status" value="1"/>
</dbReference>
<sequence length="231" mass="26811">MPESSLDYTTFKKKYATRGADIPQQVYLANQDTMRIKKEKTAVDNLEKILSAVFSISSKKGFHAMTMRDLSQKSGISLGALYPYFESKDQLLAIILEQGRSMVCETLEMFSREHAHPLEKLRVTIKAHIFLSELMRPWFYFAFMEVRNLKAAEFEAVKAMEERTQKILCDILEQGEAEGVFRAGNHALTASMIKALQQEWYLKRWKYTKQQVPVDQYAEQVMEMVEKYCCC</sequence>
<dbReference type="SUPFAM" id="SSF48498">
    <property type="entry name" value="Tetracyclin repressor-like, C-terminal domain"/>
    <property type="match status" value="1"/>
</dbReference>
<dbReference type="PROSITE" id="PS01081">
    <property type="entry name" value="HTH_TETR_1"/>
    <property type="match status" value="1"/>
</dbReference>
<dbReference type="GO" id="GO:0003677">
    <property type="term" value="F:DNA binding"/>
    <property type="evidence" value="ECO:0007669"/>
    <property type="project" value="UniProtKB-UniRule"/>
</dbReference>
<dbReference type="Gene3D" id="1.10.357.10">
    <property type="entry name" value="Tetracycline Repressor, domain 2"/>
    <property type="match status" value="1"/>
</dbReference>
<feature type="domain" description="HTH tetR-type" evidence="3">
    <location>
        <begin position="43"/>
        <end position="103"/>
    </location>
</feature>
<proteinExistence type="predicted"/>
<dbReference type="AlphaFoldDB" id="A0A1M7Y6D3"/>
<dbReference type="Gene3D" id="1.10.10.60">
    <property type="entry name" value="Homeodomain-like"/>
    <property type="match status" value="1"/>
</dbReference>
<accession>A0A1M7Y6D3</accession>
<keyword evidence="1 2" id="KW-0238">DNA-binding</keyword>
<dbReference type="PANTHER" id="PTHR43479">
    <property type="entry name" value="ACREF/ENVCD OPERON REPRESSOR-RELATED"/>
    <property type="match status" value="1"/>
</dbReference>
<dbReference type="PROSITE" id="PS50977">
    <property type="entry name" value="HTH_TETR_2"/>
    <property type="match status" value="1"/>
</dbReference>
<dbReference type="SUPFAM" id="SSF46689">
    <property type="entry name" value="Homeodomain-like"/>
    <property type="match status" value="1"/>
</dbReference>
<dbReference type="EMBL" id="FRFE01000009">
    <property type="protein sequence ID" value="SHO48151.1"/>
    <property type="molecule type" value="Genomic_DNA"/>
</dbReference>
<dbReference type="OrthoDB" id="9808189at2"/>
<dbReference type="InterPro" id="IPR036271">
    <property type="entry name" value="Tet_transcr_reg_TetR-rel_C_sf"/>
</dbReference>
<feature type="DNA-binding region" description="H-T-H motif" evidence="2">
    <location>
        <begin position="66"/>
        <end position="85"/>
    </location>
</feature>
<evidence type="ECO:0000256" key="1">
    <source>
        <dbReference type="ARBA" id="ARBA00023125"/>
    </source>
</evidence>
<name>A0A1M7Y6D3_9BACT</name>
<evidence type="ECO:0000313" key="5">
    <source>
        <dbReference type="Proteomes" id="UP000184603"/>
    </source>
</evidence>
<evidence type="ECO:0000259" key="3">
    <source>
        <dbReference type="PROSITE" id="PS50977"/>
    </source>
</evidence>
<keyword evidence="5" id="KW-1185">Reference proteome</keyword>
<organism evidence="4 5">
    <name type="scientific">Desulfopila aestuarii DSM 18488</name>
    <dbReference type="NCBI Taxonomy" id="1121416"/>
    <lineage>
        <taxon>Bacteria</taxon>
        <taxon>Pseudomonadati</taxon>
        <taxon>Thermodesulfobacteriota</taxon>
        <taxon>Desulfobulbia</taxon>
        <taxon>Desulfobulbales</taxon>
        <taxon>Desulfocapsaceae</taxon>
        <taxon>Desulfopila</taxon>
    </lineage>
</organism>
<dbReference type="Proteomes" id="UP000184603">
    <property type="component" value="Unassembled WGS sequence"/>
</dbReference>
<gene>
    <name evidence="4" type="ORF">SAMN02745220_02158</name>
</gene>
<evidence type="ECO:0000313" key="4">
    <source>
        <dbReference type="EMBL" id="SHO48151.1"/>
    </source>
</evidence>
<dbReference type="InterPro" id="IPR023772">
    <property type="entry name" value="DNA-bd_HTH_TetR-type_CS"/>
</dbReference>
<evidence type="ECO:0000256" key="2">
    <source>
        <dbReference type="PROSITE-ProRule" id="PRU00335"/>
    </source>
</evidence>
<dbReference type="Pfam" id="PF00440">
    <property type="entry name" value="TetR_N"/>
    <property type="match status" value="1"/>
</dbReference>
<protein>
    <submittedName>
        <fullName evidence="4">Transcriptional regulator, TetR family</fullName>
    </submittedName>
</protein>
<dbReference type="RefSeq" id="WP_073613460.1">
    <property type="nucleotide sequence ID" value="NZ_FRFE01000009.1"/>
</dbReference>
<dbReference type="PRINTS" id="PR00455">
    <property type="entry name" value="HTHTETR"/>
</dbReference>
<dbReference type="InterPro" id="IPR050624">
    <property type="entry name" value="HTH-type_Tx_Regulator"/>
</dbReference>
<dbReference type="InterPro" id="IPR041490">
    <property type="entry name" value="KstR2_TetR_C"/>
</dbReference>
<dbReference type="InterPro" id="IPR009057">
    <property type="entry name" value="Homeodomain-like_sf"/>
</dbReference>
<dbReference type="STRING" id="1121416.SAMN02745220_02158"/>